<gene>
    <name evidence="6" type="ORF">AVDCRST_MAG59-2781</name>
</gene>
<keyword evidence="2" id="KW-0288">FMN</keyword>
<evidence type="ECO:0000313" key="6">
    <source>
        <dbReference type="EMBL" id="CAA9563329.1"/>
    </source>
</evidence>
<dbReference type="InterPro" id="IPR011251">
    <property type="entry name" value="Luciferase-like_dom"/>
</dbReference>
<dbReference type="SUPFAM" id="SSF51679">
    <property type="entry name" value="Bacterial luciferase-like"/>
    <property type="match status" value="1"/>
</dbReference>
<evidence type="ECO:0000259" key="5">
    <source>
        <dbReference type="Pfam" id="PF00296"/>
    </source>
</evidence>
<sequence>MIPPKPFRFGIQGRTTGPRDEWQEMVRRVEALGYSTFLALDHFVRGLDPVASLMAAAMATTTLRVGGFVFDNDFRHPAVLAKAAATIDVLSGGRFELGIGAGWLKEEYDQTGIAFDPAP</sequence>
<dbReference type="EMBL" id="CADCWF010000181">
    <property type="protein sequence ID" value="CAA9563329.1"/>
    <property type="molecule type" value="Genomic_DNA"/>
</dbReference>
<evidence type="ECO:0000256" key="1">
    <source>
        <dbReference type="ARBA" id="ARBA00022630"/>
    </source>
</evidence>
<dbReference type="AlphaFoldDB" id="A0A6J4UYE2"/>
<protein>
    <recommendedName>
        <fullName evidence="5">Luciferase-like domain-containing protein</fullName>
    </recommendedName>
</protein>
<evidence type="ECO:0000256" key="4">
    <source>
        <dbReference type="ARBA" id="ARBA00023033"/>
    </source>
</evidence>
<feature type="non-terminal residue" evidence="6">
    <location>
        <position position="119"/>
    </location>
</feature>
<dbReference type="PANTHER" id="PTHR42847:SF4">
    <property type="entry name" value="ALKANESULFONATE MONOOXYGENASE-RELATED"/>
    <property type="match status" value="1"/>
</dbReference>
<organism evidence="6">
    <name type="scientific">uncultured Thermomicrobiales bacterium</name>
    <dbReference type="NCBI Taxonomy" id="1645740"/>
    <lineage>
        <taxon>Bacteria</taxon>
        <taxon>Pseudomonadati</taxon>
        <taxon>Thermomicrobiota</taxon>
        <taxon>Thermomicrobia</taxon>
        <taxon>Thermomicrobiales</taxon>
        <taxon>environmental samples</taxon>
    </lineage>
</organism>
<dbReference type="GO" id="GO:0008726">
    <property type="term" value="F:alkanesulfonate monooxygenase activity"/>
    <property type="evidence" value="ECO:0007669"/>
    <property type="project" value="TreeGrafter"/>
</dbReference>
<dbReference type="PANTHER" id="PTHR42847">
    <property type="entry name" value="ALKANESULFONATE MONOOXYGENASE"/>
    <property type="match status" value="1"/>
</dbReference>
<reference evidence="6" key="1">
    <citation type="submission" date="2020-02" db="EMBL/GenBank/DDBJ databases">
        <authorList>
            <person name="Meier V. D."/>
        </authorList>
    </citation>
    <scope>NUCLEOTIDE SEQUENCE</scope>
    <source>
        <strain evidence="6">AVDCRST_MAG59</strain>
    </source>
</reference>
<dbReference type="GO" id="GO:0046306">
    <property type="term" value="P:alkanesulfonate catabolic process"/>
    <property type="evidence" value="ECO:0007669"/>
    <property type="project" value="TreeGrafter"/>
</dbReference>
<evidence type="ECO:0000256" key="2">
    <source>
        <dbReference type="ARBA" id="ARBA00022643"/>
    </source>
</evidence>
<accession>A0A6J4UYE2</accession>
<name>A0A6J4UYE2_9BACT</name>
<dbReference type="InterPro" id="IPR036661">
    <property type="entry name" value="Luciferase-like_sf"/>
</dbReference>
<keyword evidence="1" id="KW-0285">Flavoprotein</keyword>
<evidence type="ECO:0000256" key="3">
    <source>
        <dbReference type="ARBA" id="ARBA00023002"/>
    </source>
</evidence>
<proteinExistence type="predicted"/>
<keyword evidence="3" id="KW-0560">Oxidoreductase</keyword>
<feature type="domain" description="Luciferase-like" evidence="5">
    <location>
        <begin position="7"/>
        <end position="116"/>
    </location>
</feature>
<dbReference type="InterPro" id="IPR050172">
    <property type="entry name" value="SsuD_RutA_monooxygenase"/>
</dbReference>
<dbReference type="Pfam" id="PF00296">
    <property type="entry name" value="Bac_luciferase"/>
    <property type="match status" value="1"/>
</dbReference>
<keyword evidence="4" id="KW-0503">Monooxygenase</keyword>
<dbReference type="Gene3D" id="3.20.20.30">
    <property type="entry name" value="Luciferase-like domain"/>
    <property type="match status" value="1"/>
</dbReference>